<evidence type="ECO:0000313" key="2">
    <source>
        <dbReference type="EMBL" id="QSZ66959.1"/>
    </source>
</evidence>
<organism evidence="2 3">
    <name type="scientific">Methanofollis aquaemaris</name>
    <dbReference type="NCBI Taxonomy" id="126734"/>
    <lineage>
        <taxon>Archaea</taxon>
        <taxon>Methanobacteriati</taxon>
        <taxon>Methanobacteriota</taxon>
        <taxon>Stenosarchaea group</taxon>
        <taxon>Methanomicrobia</taxon>
        <taxon>Methanomicrobiales</taxon>
        <taxon>Methanomicrobiaceae</taxon>
        <taxon>Methanofollis</taxon>
    </lineage>
</organism>
<dbReference type="EMBL" id="CP036172">
    <property type="protein sequence ID" value="QSZ66959.1"/>
    <property type="molecule type" value="Genomic_DNA"/>
</dbReference>
<dbReference type="GeneID" id="76423765"/>
<dbReference type="InterPro" id="IPR003156">
    <property type="entry name" value="DHHA1_dom"/>
</dbReference>
<gene>
    <name evidence="2" type="ORF">RJ40_05355</name>
</gene>
<dbReference type="SUPFAM" id="SSF64182">
    <property type="entry name" value="DHH phosphoesterases"/>
    <property type="match status" value="1"/>
</dbReference>
<keyword evidence="3" id="KW-1185">Reference proteome</keyword>
<protein>
    <submittedName>
        <fullName evidence="2">DHH family phosphoesterase</fullName>
    </submittedName>
</protein>
<accession>A0A8A3S523</accession>
<dbReference type="Proteomes" id="UP001042704">
    <property type="component" value="Chromosome"/>
</dbReference>
<dbReference type="Pfam" id="PF02272">
    <property type="entry name" value="DHHA1"/>
    <property type="match status" value="1"/>
</dbReference>
<dbReference type="InterPro" id="IPR038763">
    <property type="entry name" value="DHH_sf"/>
</dbReference>
<dbReference type="KEGG" id="maqe:RJ40_05355"/>
<dbReference type="Gene3D" id="3.90.1640.30">
    <property type="match status" value="1"/>
</dbReference>
<dbReference type="InterPro" id="IPR051673">
    <property type="entry name" value="SSDNA_exonuclease_RecJ"/>
</dbReference>
<dbReference type="AlphaFoldDB" id="A0A8A3S523"/>
<dbReference type="PANTHER" id="PTHR30255">
    <property type="entry name" value="SINGLE-STRANDED-DNA-SPECIFIC EXONUCLEASE RECJ"/>
    <property type="match status" value="1"/>
</dbReference>
<reference evidence="2" key="1">
    <citation type="journal article" date="2001" name="Int. J. Syst. Evol. Microbiol.">
        <title>Methanofollis aquaemaris sp. nov., a methanogen isolated from an aquaculture fish pond.</title>
        <authorList>
            <person name="Lai M.C."/>
            <person name="Chen S.C."/>
        </authorList>
    </citation>
    <scope>NUCLEOTIDE SEQUENCE</scope>
    <source>
        <strain evidence="2">N2F9704</strain>
    </source>
</reference>
<name>A0A8A3S523_9EURY</name>
<dbReference type="PANTHER" id="PTHR30255:SF2">
    <property type="entry name" value="SINGLE-STRANDED-DNA-SPECIFIC EXONUCLEASE RECJ"/>
    <property type="match status" value="1"/>
</dbReference>
<feature type="domain" description="DHHA1" evidence="1">
    <location>
        <begin position="316"/>
        <end position="403"/>
    </location>
</feature>
<dbReference type="Gene3D" id="3.10.310.30">
    <property type="match status" value="1"/>
</dbReference>
<reference evidence="2" key="2">
    <citation type="submission" date="2019-02" db="EMBL/GenBank/DDBJ databases">
        <authorList>
            <person name="Chen S.-C."/>
            <person name="Chien H.-H."/>
            <person name="Lai M.-C."/>
        </authorList>
    </citation>
    <scope>NUCLEOTIDE SEQUENCE</scope>
    <source>
        <strain evidence="2">N2F9704</strain>
    </source>
</reference>
<evidence type="ECO:0000313" key="3">
    <source>
        <dbReference type="Proteomes" id="UP001042704"/>
    </source>
</evidence>
<sequence>MSIQAVAEEVADRILAADFIEVYAHHDADGIAAGAILCQAILRAGGRFRLRVRRTISADDIVHPESTLLCDLGAGLADLPESVMVVDHHVPHFEGAYHVNPRLAGIDGERELSASGTAYLVAQALGDHRDLVGLALIGIYGDRQEFTGKNREILNDGIANGYISPEKGLLLPGRGMREALETAIDPYIRGVSGRPETVTGILEHAVGEEEVAEDLLLSLLVLEAGGDVAPSVFSRLYGERYRLEREVVEDARTLAALVDGCGQEGRGGLAASVCLRSPGAVEEAFGVAQTHRRRVLAGVEGARPLDRSGRVYGVEDAGAASGVADCLAFDLKRDAPVAVLAPRDDTWQVSARCPPGVEADLEFILRDLAATLGGSGGGHRNRGGASIPADQVEAFRDEFIKAVAS</sequence>
<dbReference type="RefSeq" id="WP_265582327.1">
    <property type="nucleotide sequence ID" value="NZ_CP036172.1"/>
</dbReference>
<proteinExistence type="predicted"/>
<evidence type="ECO:0000259" key="1">
    <source>
        <dbReference type="Pfam" id="PF02272"/>
    </source>
</evidence>
<dbReference type="GO" id="GO:0003676">
    <property type="term" value="F:nucleic acid binding"/>
    <property type="evidence" value="ECO:0007669"/>
    <property type="project" value="InterPro"/>
</dbReference>